<sequence>MKNTGIFIFVLLLLSACSDGIEKKELNRDAEIVGYTYSIYEEKQMALVHVDDYRNENDSVNSYSTEYAYAYIVELTDETAIVNEDNEEIELEELSYGNVEIWVKEEFIKERTKVNFDDGPFHSIDTFPVYTAEKVKYFGDILTEQDVLNNLKSYGEGMYTAVLFFDSSESYQDNIDEADEFMDLISKSHIFETGSVVTGIDGPTEDALLLGIDQFPSYVLFDTDDVIMITGDFDEIKGFTSERE</sequence>
<dbReference type="PROSITE" id="PS51257">
    <property type="entry name" value="PROKAR_LIPOPROTEIN"/>
    <property type="match status" value="1"/>
</dbReference>
<dbReference type="HOGENOM" id="CLU_1136264_0_0_9"/>
<name>E6TR79_EVAC2</name>
<dbReference type="Proteomes" id="UP000001401">
    <property type="component" value="Chromosome"/>
</dbReference>
<reference evidence="1" key="1">
    <citation type="submission" date="2010-12" db="EMBL/GenBank/DDBJ databases">
        <title>Complete sequence of Bacillus cellulosilyticus DSM 2522.</title>
        <authorList>
            <consortium name="US DOE Joint Genome Institute"/>
            <person name="Lucas S."/>
            <person name="Copeland A."/>
            <person name="Lapidus A."/>
            <person name="Cheng J.-F."/>
            <person name="Bruce D."/>
            <person name="Goodwin L."/>
            <person name="Pitluck S."/>
            <person name="Chertkov O."/>
            <person name="Detter J.C."/>
            <person name="Han C."/>
            <person name="Tapia R."/>
            <person name="Land M."/>
            <person name="Hauser L."/>
            <person name="Jeffries C."/>
            <person name="Kyrpides N."/>
            <person name="Ivanova N."/>
            <person name="Mikhailova N."/>
            <person name="Brumm P."/>
            <person name="Mead D."/>
            <person name="Woyke T."/>
        </authorList>
    </citation>
    <scope>NUCLEOTIDE SEQUENCE [LARGE SCALE GENOMIC DNA]</scope>
    <source>
        <strain evidence="1">DSM 2522</strain>
    </source>
</reference>
<gene>
    <name evidence="1" type="ordered locus">Bcell_2332</name>
</gene>
<proteinExistence type="predicted"/>
<dbReference type="KEGG" id="bco:Bcell_2332"/>
<dbReference type="OrthoDB" id="2626097at2"/>
<accession>E6TR79</accession>
<evidence type="ECO:0000313" key="1">
    <source>
        <dbReference type="EMBL" id="ADU30591.1"/>
    </source>
</evidence>
<keyword evidence="2" id="KW-1185">Reference proteome</keyword>
<dbReference type="RefSeq" id="WP_013488926.1">
    <property type="nucleotide sequence ID" value="NC_014829.1"/>
</dbReference>
<dbReference type="AlphaFoldDB" id="E6TR79"/>
<organism evidence="1 2">
    <name type="scientific">Evansella cellulosilytica (strain ATCC 21833 / DSM 2522 / FERM P-1141 / JCM 9156 / N-4)</name>
    <name type="common">Bacillus cellulosilyticus</name>
    <dbReference type="NCBI Taxonomy" id="649639"/>
    <lineage>
        <taxon>Bacteria</taxon>
        <taxon>Bacillati</taxon>
        <taxon>Bacillota</taxon>
        <taxon>Bacilli</taxon>
        <taxon>Bacillales</taxon>
        <taxon>Bacillaceae</taxon>
        <taxon>Evansella</taxon>
    </lineage>
</organism>
<protein>
    <submittedName>
        <fullName evidence="1">Uncharacterized protein</fullName>
    </submittedName>
</protein>
<dbReference type="EMBL" id="CP002394">
    <property type="protein sequence ID" value="ADU30591.1"/>
    <property type="molecule type" value="Genomic_DNA"/>
</dbReference>
<evidence type="ECO:0000313" key="2">
    <source>
        <dbReference type="Proteomes" id="UP000001401"/>
    </source>
</evidence>